<dbReference type="Proteomes" id="UP000034816">
    <property type="component" value="Unassembled WGS sequence"/>
</dbReference>
<gene>
    <name evidence="7" type="ORF">UR73_C0035G0004</name>
</gene>
<proteinExistence type="inferred from homology"/>
<organism evidence="7 8">
    <name type="scientific">candidate division WS6 bacterium GW2011_GWF1_35_23</name>
    <dbReference type="NCBI Taxonomy" id="1619097"/>
    <lineage>
        <taxon>Bacteria</taxon>
        <taxon>Candidatus Dojkabacteria</taxon>
    </lineage>
</organism>
<dbReference type="GO" id="GO:0008360">
    <property type="term" value="P:regulation of cell shape"/>
    <property type="evidence" value="ECO:0007669"/>
    <property type="project" value="UniProtKB-KW"/>
</dbReference>
<sequence length="348" mass="41307">MISEIEDKTVWDTYLNQCTRKTFLQTYEWGEFQKELGKDILRLAFFDGNNILQGISLVIFERTPFGTQIYLPRGPLMTTETPDIYKSILNTLVEYFKVKNISCIKVDPAFTEQQQIAKVPSTLDFKHSINFIQSETNWMVDLVGNTEEELLTWCKEHSMSKNYPAYIRKARREGIDLSFSNNLEDWKLFHTYLQKSGERKSFDVRPLKYFTSLHKYFSQNGVVRLGVARRNGNILAMILIAVYGDEISCLYSAQTDIDTKLRAPMLLRWECMLMGQREGIKRFNNWGVLPEERYKPGNPGYGYSQYKRGFGGYLEQIERTYEYVYNKKLYPIQRLYDRYIKFRYYRYR</sequence>
<evidence type="ECO:0000256" key="1">
    <source>
        <dbReference type="ARBA" id="ARBA00009943"/>
    </source>
</evidence>
<dbReference type="PANTHER" id="PTHR36174">
    <property type="entry name" value="LIPID II:GLYCINE GLYCYLTRANSFERASE"/>
    <property type="match status" value="1"/>
</dbReference>
<dbReference type="SUPFAM" id="SSF55729">
    <property type="entry name" value="Acyl-CoA N-acyltransferases (Nat)"/>
    <property type="match status" value="2"/>
</dbReference>
<dbReference type="InterPro" id="IPR050644">
    <property type="entry name" value="PG_Glycine_Bridge_Synth"/>
</dbReference>
<evidence type="ECO:0000313" key="7">
    <source>
        <dbReference type="EMBL" id="KKP75101.1"/>
    </source>
</evidence>
<keyword evidence="4" id="KW-0573">Peptidoglycan synthesis</keyword>
<dbReference type="PROSITE" id="PS51191">
    <property type="entry name" value="FEMABX"/>
    <property type="match status" value="1"/>
</dbReference>
<dbReference type="GO" id="GO:0071555">
    <property type="term" value="P:cell wall organization"/>
    <property type="evidence" value="ECO:0007669"/>
    <property type="project" value="UniProtKB-KW"/>
</dbReference>
<accession>A0A0G0CGC3</accession>
<evidence type="ECO:0000256" key="4">
    <source>
        <dbReference type="ARBA" id="ARBA00022984"/>
    </source>
</evidence>
<protein>
    <submittedName>
        <fullName evidence="7">Methicillin resistance protein</fullName>
    </submittedName>
</protein>
<dbReference type="GO" id="GO:0016755">
    <property type="term" value="F:aminoacyltransferase activity"/>
    <property type="evidence" value="ECO:0007669"/>
    <property type="project" value="InterPro"/>
</dbReference>
<keyword evidence="3" id="KW-0133">Cell shape</keyword>
<evidence type="ECO:0000256" key="6">
    <source>
        <dbReference type="ARBA" id="ARBA00023316"/>
    </source>
</evidence>
<dbReference type="InterPro" id="IPR003447">
    <property type="entry name" value="FEMABX"/>
</dbReference>
<reference evidence="7 8" key="1">
    <citation type="journal article" date="2015" name="Nature">
        <title>rRNA introns, odd ribosomes, and small enigmatic genomes across a large radiation of phyla.</title>
        <authorList>
            <person name="Brown C.T."/>
            <person name="Hug L.A."/>
            <person name="Thomas B.C."/>
            <person name="Sharon I."/>
            <person name="Castelle C.J."/>
            <person name="Singh A."/>
            <person name="Wilkins M.J."/>
            <person name="Williams K.H."/>
            <person name="Banfield J.F."/>
        </authorList>
    </citation>
    <scope>NUCLEOTIDE SEQUENCE [LARGE SCALE GENOMIC DNA]</scope>
</reference>
<dbReference type="AlphaFoldDB" id="A0A0G0CGC3"/>
<comment type="caution">
    <text evidence="7">The sequence shown here is derived from an EMBL/GenBank/DDBJ whole genome shotgun (WGS) entry which is preliminary data.</text>
</comment>
<name>A0A0G0CGC3_9BACT</name>
<evidence type="ECO:0000256" key="2">
    <source>
        <dbReference type="ARBA" id="ARBA00022679"/>
    </source>
</evidence>
<evidence type="ECO:0000256" key="3">
    <source>
        <dbReference type="ARBA" id="ARBA00022960"/>
    </source>
</evidence>
<dbReference type="Pfam" id="PF02388">
    <property type="entry name" value="FemAB"/>
    <property type="match status" value="3"/>
</dbReference>
<dbReference type="InterPro" id="IPR016181">
    <property type="entry name" value="Acyl_CoA_acyltransferase"/>
</dbReference>
<evidence type="ECO:0000256" key="5">
    <source>
        <dbReference type="ARBA" id="ARBA00023315"/>
    </source>
</evidence>
<dbReference type="GO" id="GO:0009252">
    <property type="term" value="P:peptidoglycan biosynthetic process"/>
    <property type="evidence" value="ECO:0007669"/>
    <property type="project" value="UniProtKB-KW"/>
</dbReference>
<dbReference type="PANTHER" id="PTHR36174:SF1">
    <property type="entry name" value="LIPID II:GLYCINE GLYCYLTRANSFERASE"/>
    <property type="match status" value="1"/>
</dbReference>
<evidence type="ECO:0000313" key="8">
    <source>
        <dbReference type="Proteomes" id="UP000034816"/>
    </source>
</evidence>
<dbReference type="EMBL" id="LBQH01000035">
    <property type="protein sequence ID" value="KKP75101.1"/>
    <property type="molecule type" value="Genomic_DNA"/>
</dbReference>
<keyword evidence="6" id="KW-0961">Cell wall biogenesis/degradation</keyword>
<keyword evidence="2" id="KW-0808">Transferase</keyword>
<dbReference type="Gene3D" id="3.40.630.30">
    <property type="match status" value="2"/>
</dbReference>
<keyword evidence="5" id="KW-0012">Acyltransferase</keyword>
<comment type="similarity">
    <text evidence="1">Belongs to the FemABX family.</text>
</comment>